<dbReference type="EMBL" id="JAENRR010000006">
    <property type="protein sequence ID" value="MBK3516423.1"/>
    <property type="molecule type" value="Genomic_DNA"/>
</dbReference>
<name>A0ABS1HFJ6_9BACT</name>
<reference evidence="1 2" key="1">
    <citation type="submission" date="2021-01" db="EMBL/GenBank/DDBJ databases">
        <title>Carboxyliciviraga sp.nov., isolated from coastal sediments.</title>
        <authorList>
            <person name="Lu D."/>
            <person name="Zhang T."/>
        </authorList>
    </citation>
    <scope>NUCLEOTIDE SEQUENCE [LARGE SCALE GENOMIC DNA]</scope>
    <source>
        <strain evidence="1 2">N1Y132</strain>
    </source>
</reference>
<evidence type="ECO:0000313" key="1">
    <source>
        <dbReference type="EMBL" id="MBK3516423.1"/>
    </source>
</evidence>
<organism evidence="1 2">
    <name type="scientific">Carboxylicivirga marina</name>
    <dbReference type="NCBI Taxonomy" id="2800988"/>
    <lineage>
        <taxon>Bacteria</taxon>
        <taxon>Pseudomonadati</taxon>
        <taxon>Bacteroidota</taxon>
        <taxon>Bacteroidia</taxon>
        <taxon>Marinilabiliales</taxon>
        <taxon>Marinilabiliaceae</taxon>
        <taxon>Carboxylicivirga</taxon>
    </lineage>
</organism>
<sequence>MNTYIKQLIELIEDAITKAPKKNTDTDEYDAEVESCFAEEFLQGKPGKISAITGIDKYNFPACDKLESGQLTSLLTSLESLLEAYNWEFMFPEKVTSKVKYQFIIDHWDSEHVHCEQSMVQIETCKFDENDCPFPGHCNVCHSFKCDNDSSHHLDKGLIDFSNLLPDFTEEDDETLRDDIDKFKKLIKEPKNTHHIAGIHNYCDGRCKRCEFTDKCSSFSLNSELESFNKTEAPQDDKQIKVILKATTELIEEELSKKGIAMDDALSEIENEEPEQKVKHSLEKQAESYAEKVKRWLESNQMELESRIVAQPNLKINEDTETITWFQLFIPAKINRAVNGLSKVEHSDLDTYDAHGSAKIALLAIDESLIAWENILKFIPNKEDSILNLLRHLSKLRSELEKFVPEARTFVRPGFDETNF</sequence>
<evidence type="ECO:0000313" key="2">
    <source>
        <dbReference type="Proteomes" id="UP000605676"/>
    </source>
</evidence>
<keyword evidence="2" id="KW-1185">Reference proteome</keyword>
<accession>A0ABS1HFJ6</accession>
<dbReference type="RefSeq" id="WP_200463654.1">
    <property type="nucleotide sequence ID" value="NZ_JAENRR010000006.1"/>
</dbReference>
<gene>
    <name evidence="1" type="ORF">JIV24_03655</name>
</gene>
<comment type="caution">
    <text evidence="1">The sequence shown here is derived from an EMBL/GenBank/DDBJ whole genome shotgun (WGS) entry which is preliminary data.</text>
</comment>
<dbReference type="Proteomes" id="UP000605676">
    <property type="component" value="Unassembled WGS sequence"/>
</dbReference>
<proteinExistence type="predicted"/>
<protein>
    <submittedName>
        <fullName evidence="1">Uncharacterized protein</fullName>
    </submittedName>
</protein>